<evidence type="ECO:0000313" key="7">
    <source>
        <dbReference type="Proteomes" id="UP001231941"/>
    </source>
</evidence>
<dbReference type="PANTHER" id="PTHR10996">
    <property type="entry name" value="2-HYDROXYACID DEHYDROGENASE-RELATED"/>
    <property type="match status" value="1"/>
</dbReference>
<evidence type="ECO:0000259" key="5">
    <source>
        <dbReference type="Pfam" id="PF02826"/>
    </source>
</evidence>
<dbReference type="GO" id="GO:0016491">
    <property type="term" value="F:oxidoreductase activity"/>
    <property type="evidence" value="ECO:0007669"/>
    <property type="project" value="UniProtKB-KW"/>
</dbReference>
<dbReference type="InterPro" id="IPR006140">
    <property type="entry name" value="D-isomer_DH_NAD-bd"/>
</dbReference>
<dbReference type="InterPro" id="IPR036291">
    <property type="entry name" value="NAD(P)-bd_dom_sf"/>
</dbReference>
<dbReference type="Pfam" id="PF02826">
    <property type="entry name" value="2-Hacid_dh_C"/>
    <property type="match status" value="1"/>
</dbReference>
<reference evidence="6 7" key="1">
    <citation type="submission" date="2023-08" db="EMBL/GenBank/DDBJ databases">
        <authorList>
            <person name="Park J.-S."/>
        </authorList>
    </citation>
    <scope>NUCLEOTIDE SEQUENCE [LARGE SCALE GENOMIC DNA]</scope>
    <source>
        <strain evidence="6 7">2205SS18-9</strain>
    </source>
</reference>
<dbReference type="CDD" id="cd05301">
    <property type="entry name" value="GDH"/>
    <property type="match status" value="1"/>
</dbReference>
<evidence type="ECO:0000259" key="4">
    <source>
        <dbReference type="Pfam" id="PF00389"/>
    </source>
</evidence>
<evidence type="ECO:0000256" key="2">
    <source>
        <dbReference type="ARBA" id="ARBA00023002"/>
    </source>
</evidence>
<dbReference type="EMBL" id="JAVAMP010000001">
    <property type="protein sequence ID" value="MDP5273260.1"/>
    <property type="molecule type" value="Genomic_DNA"/>
</dbReference>
<keyword evidence="7" id="KW-1185">Reference proteome</keyword>
<name>A0ABT9IV83_9BACL</name>
<dbReference type="Pfam" id="PF00389">
    <property type="entry name" value="2-Hacid_dh"/>
    <property type="match status" value="1"/>
</dbReference>
<organism evidence="6 7">
    <name type="scientific">Chengkuizengella axinellae</name>
    <dbReference type="NCBI Taxonomy" id="3064388"/>
    <lineage>
        <taxon>Bacteria</taxon>
        <taxon>Bacillati</taxon>
        <taxon>Bacillota</taxon>
        <taxon>Bacilli</taxon>
        <taxon>Bacillales</taxon>
        <taxon>Paenibacillaceae</taxon>
        <taxon>Chengkuizengella</taxon>
    </lineage>
</organism>
<gene>
    <name evidence="6" type="ORF">Q5Y73_04030</name>
</gene>
<dbReference type="InterPro" id="IPR006139">
    <property type="entry name" value="D-isomer_2_OHA_DH_cat_dom"/>
</dbReference>
<dbReference type="Gene3D" id="3.40.50.720">
    <property type="entry name" value="NAD(P)-binding Rossmann-like Domain"/>
    <property type="match status" value="2"/>
</dbReference>
<protein>
    <submittedName>
        <fullName evidence="6">D-glycerate dehydrogenase</fullName>
        <ecNumber evidence="6">1.1.1.-</ecNumber>
    </submittedName>
</protein>
<comment type="caution">
    <text evidence="6">The sequence shown here is derived from an EMBL/GenBank/DDBJ whole genome shotgun (WGS) entry which is preliminary data.</text>
</comment>
<dbReference type="SUPFAM" id="SSF51735">
    <property type="entry name" value="NAD(P)-binding Rossmann-fold domains"/>
    <property type="match status" value="1"/>
</dbReference>
<dbReference type="InterPro" id="IPR050223">
    <property type="entry name" value="D-isomer_2-hydroxyacid_DH"/>
</dbReference>
<dbReference type="SUPFAM" id="SSF52283">
    <property type="entry name" value="Formate/glycerate dehydrogenase catalytic domain-like"/>
    <property type="match status" value="1"/>
</dbReference>
<comment type="similarity">
    <text evidence="1 3">Belongs to the D-isomer specific 2-hydroxyacid dehydrogenase family.</text>
</comment>
<sequence>MKKPYVYITRNIPEEVIAPLKTLAEINVWEGGNKKVPADILKREAAKSIALFTTLDDNINKSLIENSPNLKVIANMAVGYDNIDVSAATKHGVFICNTPGILSDTTADLAFALLMSTARRIVEGNQFIKEGYWKDWGPLLMVGRDIHHKTLGIVGMGRIGEKVAKRAAGFDMQVLYHNRSRKEEVEETLNVTYCTFEELLEKSDFVVNLLPLTEETKNKFDSTAFSKMKNEAIFINVGRGLTVEEDDLLDALNKGEIAGAGLDVFRQEPISNQHPLINLDQVVAVPHIGSASIDTRYAMMRLAVQNIVNVLQGKYPEAYVNKDVTI</sequence>
<dbReference type="Proteomes" id="UP001231941">
    <property type="component" value="Unassembled WGS sequence"/>
</dbReference>
<feature type="domain" description="D-isomer specific 2-hydroxyacid dehydrogenase catalytic" evidence="4">
    <location>
        <begin position="6"/>
        <end position="321"/>
    </location>
</feature>
<keyword evidence="2 3" id="KW-0560">Oxidoreductase</keyword>
<dbReference type="PROSITE" id="PS00065">
    <property type="entry name" value="D_2_HYDROXYACID_DH_1"/>
    <property type="match status" value="1"/>
</dbReference>
<evidence type="ECO:0000313" key="6">
    <source>
        <dbReference type="EMBL" id="MDP5273260.1"/>
    </source>
</evidence>
<dbReference type="InterPro" id="IPR029752">
    <property type="entry name" value="D-isomer_DH_CS1"/>
</dbReference>
<evidence type="ECO:0000256" key="1">
    <source>
        <dbReference type="ARBA" id="ARBA00005854"/>
    </source>
</evidence>
<proteinExistence type="inferred from homology"/>
<feature type="domain" description="D-isomer specific 2-hydroxyacid dehydrogenase NAD-binding" evidence="5">
    <location>
        <begin position="111"/>
        <end position="289"/>
    </location>
</feature>
<dbReference type="PANTHER" id="PTHR10996:SF283">
    <property type="entry name" value="GLYOXYLATE_HYDROXYPYRUVATE REDUCTASE B"/>
    <property type="match status" value="1"/>
</dbReference>
<dbReference type="RefSeq" id="WP_305990542.1">
    <property type="nucleotide sequence ID" value="NZ_JAVAMP010000001.1"/>
</dbReference>
<dbReference type="EC" id="1.1.1.-" evidence="6"/>
<evidence type="ECO:0000256" key="3">
    <source>
        <dbReference type="RuleBase" id="RU003719"/>
    </source>
</evidence>
<accession>A0ABT9IV83</accession>